<protein>
    <recommendedName>
        <fullName evidence="1">PID domain-containing protein</fullName>
    </recommendedName>
</protein>
<reference evidence="2" key="2">
    <citation type="submission" date="2025-08" db="UniProtKB">
        <authorList>
            <consortium name="Ensembl"/>
        </authorList>
    </citation>
    <scope>IDENTIFICATION</scope>
</reference>
<dbReference type="InterPro" id="IPR006020">
    <property type="entry name" value="PTB/PI_dom"/>
</dbReference>
<keyword evidence="3" id="KW-1185">Reference proteome</keyword>
<accession>A0A4W6CH35</accession>
<dbReference type="InterPro" id="IPR011993">
    <property type="entry name" value="PH-like_dom_sf"/>
</dbReference>
<dbReference type="AlphaFoldDB" id="A0A4W6CH35"/>
<evidence type="ECO:0000259" key="1">
    <source>
        <dbReference type="PROSITE" id="PS01179"/>
    </source>
</evidence>
<dbReference type="InterPro" id="IPR048559">
    <property type="entry name" value="DAB1/2_SBM"/>
</dbReference>
<name>A0A4W6CH35_LATCA</name>
<organism evidence="2 3">
    <name type="scientific">Lates calcarifer</name>
    <name type="common">Barramundi</name>
    <name type="synonym">Holocentrus calcarifer</name>
    <dbReference type="NCBI Taxonomy" id="8187"/>
    <lineage>
        <taxon>Eukaryota</taxon>
        <taxon>Metazoa</taxon>
        <taxon>Chordata</taxon>
        <taxon>Craniata</taxon>
        <taxon>Vertebrata</taxon>
        <taxon>Euteleostomi</taxon>
        <taxon>Actinopterygii</taxon>
        <taxon>Neopterygii</taxon>
        <taxon>Teleostei</taxon>
        <taxon>Neoteleostei</taxon>
        <taxon>Acanthomorphata</taxon>
        <taxon>Carangaria</taxon>
        <taxon>Carangaria incertae sedis</taxon>
        <taxon>Centropomidae</taxon>
        <taxon>Lates</taxon>
    </lineage>
</organism>
<dbReference type="GeneTree" id="ENSGT00940000155567"/>
<dbReference type="STRING" id="8187.ENSLCAP00010011054"/>
<proteinExistence type="predicted"/>
<reference evidence="2" key="3">
    <citation type="submission" date="2025-09" db="UniProtKB">
        <authorList>
            <consortium name="Ensembl"/>
        </authorList>
    </citation>
    <scope>IDENTIFICATION</scope>
</reference>
<evidence type="ECO:0000313" key="2">
    <source>
        <dbReference type="Ensembl" id="ENSLCAP00010011054.1"/>
    </source>
</evidence>
<dbReference type="PANTHER" id="PTHR47695:SF3">
    <property type="entry name" value="PID DOMAIN-CONTAINING PROTEIN"/>
    <property type="match status" value="1"/>
</dbReference>
<dbReference type="Ensembl" id="ENSLCAT00010011291.1">
    <property type="protein sequence ID" value="ENSLCAP00010011054.1"/>
    <property type="gene ID" value="ENSLCAG00010005247.1"/>
</dbReference>
<dbReference type="Proteomes" id="UP000314980">
    <property type="component" value="Unassembled WGS sequence"/>
</dbReference>
<feature type="domain" description="PID" evidence="1">
    <location>
        <begin position="46"/>
        <end position="110"/>
    </location>
</feature>
<dbReference type="SUPFAM" id="SSF50729">
    <property type="entry name" value="PH domain-like"/>
    <property type="match status" value="1"/>
</dbReference>
<sequence>LTQIYTDTYFLALTDIYSHSLTLYLLSICFPGATRTPSDTTTRFHGDGVRYKAKLIGVDPVPDAQGDKMCWDSMMKLKGFEAAARRQGKHKQRVWLKVSSAGLKILDERTGVRHIHLNSPNCLSSLFPQCD</sequence>
<dbReference type="Gene3D" id="2.30.29.30">
    <property type="entry name" value="Pleckstrin-homology domain (PH domain)/Phosphotyrosine-binding domain (PTB)"/>
    <property type="match status" value="1"/>
</dbReference>
<dbReference type="PROSITE" id="PS01179">
    <property type="entry name" value="PID"/>
    <property type="match status" value="1"/>
</dbReference>
<dbReference type="PANTHER" id="PTHR47695">
    <property type="entry name" value="PID DOMAIN-CONTAINING PROTEIN"/>
    <property type="match status" value="1"/>
</dbReference>
<evidence type="ECO:0000313" key="3">
    <source>
        <dbReference type="Proteomes" id="UP000314980"/>
    </source>
</evidence>
<dbReference type="GO" id="GO:0005737">
    <property type="term" value="C:cytoplasm"/>
    <property type="evidence" value="ECO:0007669"/>
    <property type="project" value="TreeGrafter"/>
</dbReference>
<dbReference type="Pfam" id="PF21792">
    <property type="entry name" value="DAB2_SBM"/>
    <property type="match status" value="1"/>
</dbReference>
<reference evidence="3" key="1">
    <citation type="submission" date="2015-09" db="EMBL/GenBank/DDBJ databases">
        <authorList>
            <person name="Sai Rama Sridatta P."/>
        </authorList>
    </citation>
    <scope>NUCLEOTIDE SEQUENCE [LARGE SCALE GENOMIC DNA]</scope>
</reference>
<dbReference type="InParanoid" id="A0A4W6CH35"/>